<dbReference type="AlphaFoldDB" id="E9GH68"/>
<evidence type="ECO:0000313" key="3">
    <source>
        <dbReference type="Proteomes" id="UP000000305"/>
    </source>
</evidence>
<dbReference type="KEGG" id="dpx:DAPPUDRAFT_242661"/>
<dbReference type="HOGENOM" id="CLU_2724772_0_0_1"/>
<proteinExistence type="predicted"/>
<organism evidence="2 3">
    <name type="scientific">Daphnia pulex</name>
    <name type="common">Water flea</name>
    <dbReference type="NCBI Taxonomy" id="6669"/>
    <lineage>
        <taxon>Eukaryota</taxon>
        <taxon>Metazoa</taxon>
        <taxon>Ecdysozoa</taxon>
        <taxon>Arthropoda</taxon>
        <taxon>Crustacea</taxon>
        <taxon>Branchiopoda</taxon>
        <taxon>Diplostraca</taxon>
        <taxon>Cladocera</taxon>
        <taxon>Anomopoda</taxon>
        <taxon>Daphniidae</taxon>
        <taxon>Daphnia</taxon>
    </lineage>
</organism>
<dbReference type="EMBL" id="GL732544">
    <property type="protein sequence ID" value="EFX81150.1"/>
    <property type="molecule type" value="Genomic_DNA"/>
</dbReference>
<dbReference type="PhylomeDB" id="E9GH68"/>
<keyword evidence="3" id="KW-1185">Reference proteome</keyword>
<sequence>MANNKIGSKSSSKSEGKSDGNDADEKTAAVALNRYQTKLDKGTADKLKTWAMKLLASSKSNISRDDETDQHI</sequence>
<evidence type="ECO:0000256" key="1">
    <source>
        <dbReference type="SAM" id="MobiDB-lite"/>
    </source>
</evidence>
<feature type="compositionally biased region" description="Basic and acidic residues" evidence="1">
    <location>
        <begin position="12"/>
        <end position="25"/>
    </location>
</feature>
<reference evidence="2 3" key="1">
    <citation type="journal article" date="2011" name="Science">
        <title>The ecoresponsive genome of Daphnia pulex.</title>
        <authorList>
            <person name="Colbourne J.K."/>
            <person name="Pfrender M.E."/>
            <person name="Gilbert D."/>
            <person name="Thomas W.K."/>
            <person name="Tucker A."/>
            <person name="Oakley T.H."/>
            <person name="Tokishita S."/>
            <person name="Aerts A."/>
            <person name="Arnold G.J."/>
            <person name="Basu M.K."/>
            <person name="Bauer D.J."/>
            <person name="Caceres C.E."/>
            <person name="Carmel L."/>
            <person name="Casola C."/>
            <person name="Choi J.H."/>
            <person name="Detter J.C."/>
            <person name="Dong Q."/>
            <person name="Dusheyko S."/>
            <person name="Eads B.D."/>
            <person name="Frohlich T."/>
            <person name="Geiler-Samerotte K.A."/>
            <person name="Gerlach D."/>
            <person name="Hatcher P."/>
            <person name="Jogdeo S."/>
            <person name="Krijgsveld J."/>
            <person name="Kriventseva E.V."/>
            <person name="Kultz D."/>
            <person name="Laforsch C."/>
            <person name="Lindquist E."/>
            <person name="Lopez J."/>
            <person name="Manak J.R."/>
            <person name="Muller J."/>
            <person name="Pangilinan J."/>
            <person name="Patwardhan R.P."/>
            <person name="Pitluck S."/>
            <person name="Pritham E.J."/>
            <person name="Rechtsteiner A."/>
            <person name="Rho M."/>
            <person name="Rogozin I.B."/>
            <person name="Sakarya O."/>
            <person name="Salamov A."/>
            <person name="Schaack S."/>
            <person name="Shapiro H."/>
            <person name="Shiga Y."/>
            <person name="Skalitzky C."/>
            <person name="Smith Z."/>
            <person name="Souvorov A."/>
            <person name="Sung W."/>
            <person name="Tang Z."/>
            <person name="Tsuchiya D."/>
            <person name="Tu H."/>
            <person name="Vos H."/>
            <person name="Wang M."/>
            <person name="Wolf Y.I."/>
            <person name="Yamagata H."/>
            <person name="Yamada T."/>
            <person name="Ye Y."/>
            <person name="Shaw J.R."/>
            <person name="Andrews J."/>
            <person name="Crease T.J."/>
            <person name="Tang H."/>
            <person name="Lucas S.M."/>
            <person name="Robertson H.M."/>
            <person name="Bork P."/>
            <person name="Koonin E.V."/>
            <person name="Zdobnov E.M."/>
            <person name="Grigoriev I.V."/>
            <person name="Lynch M."/>
            <person name="Boore J.L."/>
        </authorList>
    </citation>
    <scope>NUCLEOTIDE SEQUENCE [LARGE SCALE GENOMIC DNA]</scope>
</reference>
<feature type="region of interest" description="Disordered" evidence="1">
    <location>
        <begin position="1"/>
        <end position="25"/>
    </location>
</feature>
<name>E9GH68_DAPPU</name>
<accession>E9GH68</accession>
<dbReference type="Proteomes" id="UP000000305">
    <property type="component" value="Unassembled WGS sequence"/>
</dbReference>
<evidence type="ECO:0000313" key="2">
    <source>
        <dbReference type="EMBL" id="EFX81150.1"/>
    </source>
</evidence>
<protein>
    <submittedName>
        <fullName evidence="2">Uncharacterized protein</fullName>
    </submittedName>
</protein>
<gene>
    <name evidence="2" type="ORF">DAPPUDRAFT_242661</name>
</gene>
<dbReference type="InParanoid" id="E9GH68"/>